<dbReference type="PANTHER" id="PTHR11844">
    <property type="entry name" value="METALLOPROTEASE INHIBITOR"/>
    <property type="match status" value="1"/>
</dbReference>
<dbReference type="GO" id="GO:0031012">
    <property type="term" value="C:extracellular matrix"/>
    <property type="evidence" value="ECO:0007669"/>
    <property type="project" value="TreeGrafter"/>
</dbReference>
<dbReference type="GO" id="GO:0051045">
    <property type="term" value="P:negative regulation of membrane protein ectodomain proteolysis"/>
    <property type="evidence" value="ECO:0007669"/>
    <property type="project" value="TreeGrafter"/>
</dbReference>
<dbReference type="AlphaFoldDB" id="A0A2G8L049"/>
<keyword evidence="2" id="KW-0964">Secreted</keyword>
<keyword evidence="4" id="KW-0479">Metal-binding</keyword>
<name>A0A2G8L049_STIJA</name>
<feature type="binding site" evidence="4">
    <location>
        <position position="23"/>
    </location>
    <ligand>
        <name>Zn(2+)</name>
        <dbReference type="ChEBI" id="CHEBI:29105"/>
        <note>ligand shared with metalloproteinase partner</note>
    </ligand>
</feature>
<evidence type="ECO:0000256" key="3">
    <source>
        <dbReference type="ARBA" id="ARBA00023157"/>
    </source>
</evidence>
<feature type="signal peptide" evidence="6">
    <location>
        <begin position="1"/>
        <end position="22"/>
    </location>
</feature>
<dbReference type="CDD" id="cd03577">
    <property type="entry name" value="NTR_TIMP_like"/>
    <property type="match status" value="1"/>
</dbReference>
<evidence type="ECO:0000256" key="1">
    <source>
        <dbReference type="ARBA" id="ARBA00004613"/>
    </source>
</evidence>
<dbReference type="GO" id="GO:0046872">
    <property type="term" value="F:metal ion binding"/>
    <property type="evidence" value="ECO:0007669"/>
    <property type="project" value="UniProtKB-KW"/>
</dbReference>
<dbReference type="STRING" id="307972.A0A2G8L049"/>
<dbReference type="SUPFAM" id="SSF50242">
    <property type="entry name" value="TIMP-like"/>
    <property type="match status" value="1"/>
</dbReference>
<accession>A0A2G8L049</accession>
<evidence type="ECO:0000313" key="9">
    <source>
        <dbReference type="Proteomes" id="UP000230750"/>
    </source>
</evidence>
<dbReference type="SMART" id="SM00206">
    <property type="entry name" value="NTR"/>
    <property type="match status" value="1"/>
</dbReference>
<keyword evidence="4" id="KW-0862">Zinc</keyword>
<evidence type="ECO:0000256" key="6">
    <source>
        <dbReference type="SAM" id="SignalP"/>
    </source>
</evidence>
<dbReference type="GO" id="GO:0002020">
    <property type="term" value="F:protease binding"/>
    <property type="evidence" value="ECO:0007669"/>
    <property type="project" value="TreeGrafter"/>
</dbReference>
<dbReference type="Proteomes" id="UP000230750">
    <property type="component" value="Unassembled WGS sequence"/>
</dbReference>
<sequence>MAKFTATFFVLVGVLCLEVALACNCKVKHPQTQYKEAKFVVKAKVLSKYRNQEEQSSYAISFLEYEVQIIKIFKGRRILTSPTVSMFTPEGHSCAIKSMKPSKNYLISGHIEEGRLTLNVCSWVEEWSTLTKEQKKGLKSKYATYCKKCDKMNYLSILIFSSGSSVSGPELVMALIDPRAPRPIETEPKLVSLSGLWTSEPGSCTFNPVDSWQFPTMDCETQYTYCSAC</sequence>
<dbReference type="Pfam" id="PF00965">
    <property type="entry name" value="TIMP"/>
    <property type="match status" value="1"/>
</dbReference>
<feature type="disulfide bond" evidence="5">
    <location>
        <begin position="25"/>
        <end position="121"/>
    </location>
</feature>
<feature type="disulfide bond" evidence="5">
    <location>
        <begin position="23"/>
        <end position="94"/>
    </location>
</feature>
<evidence type="ECO:0000256" key="2">
    <source>
        <dbReference type="ARBA" id="ARBA00022525"/>
    </source>
</evidence>
<feature type="chain" id="PRO_5013593898" evidence="6">
    <location>
        <begin position="23"/>
        <end position="229"/>
    </location>
</feature>
<evidence type="ECO:0000313" key="8">
    <source>
        <dbReference type="EMBL" id="PIK53592.1"/>
    </source>
</evidence>
<organism evidence="8 9">
    <name type="scientific">Stichopus japonicus</name>
    <name type="common">Sea cucumber</name>
    <dbReference type="NCBI Taxonomy" id="307972"/>
    <lineage>
        <taxon>Eukaryota</taxon>
        <taxon>Metazoa</taxon>
        <taxon>Echinodermata</taxon>
        <taxon>Eleutherozoa</taxon>
        <taxon>Echinozoa</taxon>
        <taxon>Holothuroidea</taxon>
        <taxon>Aspidochirotacea</taxon>
        <taxon>Aspidochirotida</taxon>
        <taxon>Stichopodidae</taxon>
        <taxon>Apostichopus</taxon>
    </lineage>
</organism>
<keyword evidence="3 5" id="KW-1015">Disulfide bond</keyword>
<keyword evidence="9" id="KW-1185">Reference proteome</keyword>
<proteinExistence type="predicted"/>
<dbReference type="EMBL" id="MRZV01000280">
    <property type="protein sequence ID" value="PIK53592.1"/>
    <property type="molecule type" value="Genomic_DNA"/>
</dbReference>
<dbReference type="OrthoDB" id="6041373at2759"/>
<gene>
    <name evidence="8" type="ORF">BSL78_09510</name>
</gene>
<dbReference type="GO" id="GO:0005615">
    <property type="term" value="C:extracellular space"/>
    <property type="evidence" value="ECO:0007669"/>
    <property type="project" value="TreeGrafter"/>
</dbReference>
<evidence type="ECO:0000256" key="5">
    <source>
        <dbReference type="PIRSR" id="PIRSR601820-3"/>
    </source>
</evidence>
<dbReference type="Gene3D" id="2.40.50.120">
    <property type="match status" value="1"/>
</dbReference>
<feature type="domain" description="NTR" evidence="7">
    <location>
        <begin position="23"/>
        <end position="146"/>
    </location>
</feature>
<dbReference type="PROSITE" id="PS50189">
    <property type="entry name" value="NTR"/>
    <property type="match status" value="1"/>
</dbReference>
<evidence type="ECO:0000259" key="7">
    <source>
        <dbReference type="PROSITE" id="PS50189"/>
    </source>
</evidence>
<evidence type="ECO:0000256" key="4">
    <source>
        <dbReference type="PIRSR" id="PIRSR601820-1"/>
    </source>
</evidence>
<protein>
    <submittedName>
        <fullName evidence="8">Putative metalloproteinase inhibitor 1</fullName>
    </submittedName>
</protein>
<keyword evidence="6" id="KW-0732">Signal</keyword>
<comment type="caution">
    <text evidence="8">The sequence shown here is derived from an EMBL/GenBank/DDBJ whole genome shotgun (WGS) entry which is preliminary data.</text>
</comment>
<dbReference type="InterPro" id="IPR008993">
    <property type="entry name" value="TIMP-like_OB-fold"/>
</dbReference>
<dbReference type="PANTHER" id="PTHR11844:SF33">
    <property type="entry name" value="TISSUE INHIBITOR OF METALLOPROTEINASE"/>
    <property type="match status" value="1"/>
</dbReference>
<dbReference type="InterPro" id="IPR001820">
    <property type="entry name" value="TIMP"/>
</dbReference>
<reference evidence="8 9" key="1">
    <citation type="journal article" date="2017" name="PLoS Biol.">
        <title>The sea cucumber genome provides insights into morphological evolution and visceral regeneration.</title>
        <authorList>
            <person name="Zhang X."/>
            <person name="Sun L."/>
            <person name="Yuan J."/>
            <person name="Sun Y."/>
            <person name="Gao Y."/>
            <person name="Zhang L."/>
            <person name="Li S."/>
            <person name="Dai H."/>
            <person name="Hamel J.F."/>
            <person name="Liu C."/>
            <person name="Yu Y."/>
            <person name="Liu S."/>
            <person name="Lin W."/>
            <person name="Guo K."/>
            <person name="Jin S."/>
            <person name="Xu P."/>
            <person name="Storey K.B."/>
            <person name="Huan P."/>
            <person name="Zhang T."/>
            <person name="Zhou Y."/>
            <person name="Zhang J."/>
            <person name="Lin C."/>
            <person name="Li X."/>
            <person name="Xing L."/>
            <person name="Huo D."/>
            <person name="Sun M."/>
            <person name="Wang L."/>
            <person name="Mercier A."/>
            <person name="Li F."/>
            <person name="Yang H."/>
            <person name="Xiang J."/>
        </authorList>
    </citation>
    <scope>NUCLEOTIDE SEQUENCE [LARGE SCALE GENOMIC DNA]</scope>
    <source>
        <strain evidence="8">Shaxun</strain>
        <tissue evidence="8">Muscle</tissue>
    </source>
</reference>
<dbReference type="InterPro" id="IPR001134">
    <property type="entry name" value="Netrin_domain"/>
</dbReference>
<dbReference type="GO" id="GO:0008191">
    <property type="term" value="F:metalloendopeptidase inhibitor activity"/>
    <property type="evidence" value="ECO:0007669"/>
    <property type="project" value="InterPro"/>
</dbReference>
<comment type="subcellular location">
    <subcellularLocation>
        <location evidence="1">Secreted</location>
    </subcellularLocation>
</comment>